<name>A0A8S2UGW7_9BILA</name>
<organism evidence="2 3">
    <name type="scientific">Didymodactylos carnosus</name>
    <dbReference type="NCBI Taxonomy" id="1234261"/>
    <lineage>
        <taxon>Eukaryota</taxon>
        <taxon>Metazoa</taxon>
        <taxon>Spiralia</taxon>
        <taxon>Gnathifera</taxon>
        <taxon>Rotifera</taxon>
        <taxon>Eurotatoria</taxon>
        <taxon>Bdelloidea</taxon>
        <taxon>Philodinida</taxon>
        <taxon>Philodinidae</taxon>
        <taxon>Didymodactylos</taxon>
    </lineage>
</organism>
<dbReference type="EMBL" id="CAJNOK010040827">
    <property type="protein sequence ID" value="CAF1553719.1"/>
    <property type="molecule type" value="Genomic_DNA"/>
</dbReference>
<evidence type="ECO:0000313" key="1">
    <source>
        <dbReference type="EMBL" id="CAF1553719.1"/>
    </source>
</evidence>
<accession>A0A8S2UGW7</accession>
<comment type="caution">
    <text evidence="2">The sequence shown here is derived from an EMBL/GenBank/DDBJ whole genome shotgun (WGS) entry which is preliminary data.</text>
</comment>
<dbReference type="EMBL" id="CAJOBA010063331">
    <property type="protein sequence ID" value="CAF4344324.1"/>
    <property type="molecule type" value="Genomic_DNA"/>
</dbReference>
<gene>
    <name evidence="1" type="ORF">OVA965_LOCUS39437</name>
    <name evidence="2" type="ORF">TMI583_LOCUS40742</name>
</gene>
<dbReference type="InterPro" id="IPR012337">
    <property type="entry name" value="RNaseH-like_sf"/>
</dbReference>
<dbReference type="AlphaFoldDB" id="A0A8S2UGW7"/>
<dbReference type="SUPFAM" id="SSF53098">
    <property type="entry name" value="Ribonuclease H-like"/>
    <property type="match status" value="1"/>
</dbReference>
<dbReference type="Proteomes" id="UP000682733">
    <property type="component" value="Unassembled WGS sequence"/>
</dbReference>
<evidence type="ECO:0000313" key="3">
    <source>
        <dbReference type="Proteomes" id="UP000682733"/>
    </source>
</evidence>
<proteinExistence type="predicted"/>
<evidence type="ECO:0000313" key="2">
    <source>
        <dbReference type="EMBL" id="CAF4344324.1"/>
    </source>
</evidence>
<sequence>MDIDGNKHLKKLFWKSFVELQRTINGTFDLDYKNILLLLNVYLISPTNSAECERGYSASNRIQTDGRSRIMIDTLDCLLSVRLLLPDDIRSVNCHRVIENAFNLWNDPEANRRWRRTKLIIDVPQDYEPTRQIRPTVKSRKRTRISMIYSGQSSKPKKPRSTAVKCANGCKRTSNDPLQEDAIQCCHQNDFNDWVEYEDNCSRWLCNVCRILLSIPVDSTTWFCEDHLDMHIEEEEEIKETV</sequence>
<dbReference type="Proteomes" id="UP000677228">
    <property type="component" value="Unassembled WGS sequence"/>
</dbReference>
<protein>
    <submittedName>
        <fullName evidence="2">Uncharacterized protein</fullName>
    </submittedName>
</protein>
<reference evidence="2" key="1">
    <citation type="submission" date="2021-02" db="EMBL/GenBank/DDBJ databases">
        <authorList>
            <person name="Nowell W R."/>
        </authorList>
    </citation>
    <scope>NUCLEOTIDE SEQUENCE</scope>
</reference>